<feature type="compositionally biased region" description="Polar residues" evidence="1">
    <location>
        <begin position="254"/>
        <end position="268"/>
    </location>
</feature>
<feature type="signal peptide" evidence="2">
    <location>
        <begin position="1"/>
        <end position="21"/>
    </location>
</feature>
<reference evidence="3" key="3">
    <citation type="journal article" date="2010" name="New Phytol.">
        <title>The use of FLP-mediated recombination for the functional analysis of an effector gene family in the biotrophic smut fungus Ustilago maydis.</title>
        <authorList>
            <person name="Khrunyk Y."/>
            <person name="Muench K."/>
            <person name="Schipper K."/>
            <person name="Lupas A.N."/>
            <person name="Kahmann R."/>
        </authorList>
    </citation>
    <scope>NUCLEOTIDE SEQUENCE</scope>
    <source>
        <strain evidence="3">521</strain>
    </source>
</reference>
<keyword evidence="2" id="KW-0732">Signal</keyword>
<reference evidence="5" key="5">
    <citation type="submission" date="2014-09" db="EMBL/GenBank/DDBJ databases">
        <authorList>
            <person name="Gueldener U."/>
            <person name="Muensterkoetter M."/>
            <person name="Walter M.C."/>
            <person name="Mannhaupt G."/>
            <person name="Kahmann R."/>
        </authorList>
    </citation>
    <scope>GENOME REANNOTATION</scope>
    <source>
        <strain evidence="5">521 / FGSC 9021</strain>
    </source>
</reference>
<dbReference type="STRING" id="237631.Q4PCM6"/>
<sequence>MPSWLTIVGLTLAASVKSVSSYPAGNEANEGALASPSEVHYHPGLSGSPLSPSNYKLDPDFMDYLWSELGVNDEGQSSHVGPEADTSHDYWPHPHMVDEHFVSTHGSNPFSNFHAPSHHTFQPGQLDAPSVNDLLSGGSAVQLESASGSQPATKPQKVLHVAAAQRQLSIVPAEAQRLEKALLSSHRANTAQATDHGTSSGQVHPPLQDNRETDVSISRAEAAQKASTWFSQHSPIQISSVSSDDRNIQSLGHAQDFESITTTSSDTPNRPGIIKVPQDMARPTVGKKRRRKGKDTLWHRKLPQQIKSLESSTPPFERGLRERVPYMWLDSAAMKNFINTKYFAGKLHWVSQDTLPKSTKNMYRGASLQASRLLPDTGSFPIALKPNQGIIRGIRMTTHGGKFAHAPHTQDQTFDKSRVLYSFWGVPEGRKGLSQGPIFNYGTGYIELSDFDDVDAHLEKLKADLKKITEVVSEKGGQVTEGSRVHI</sequence>
<feature type="region of interest" description="Disordered" evidence="1">
    <location>
        <begin position="254"/>
        <end position="296"/>
    </location>
</feature>
<dbReference type="EMBL" id="CM003144">
    <property type="protein sequence ID" value="KIS69602.1"/>
    <property type="molecule type" value="Genomic_DNA"/>
</dbReference>
<dbReference type="EMBL" id="BN001509">
    <property type="protein sequence ID" value="CBV36772.1"/>
    <property type="molecule type" value="Genomic_DNA"/>
</dbReference>
<dbReference type="Proteomes" id="UP000000561">
    <property type="component" value="Chromosome 5"/>
</dbReference>
<accession>Q4PCM6</accession>
<proteinExistence type="predicted"/>
<evidence type="ECO:0000256" key="1">
    <source>
        <dbReference type="SAM" id="MobiDB-lite"/>
    </source>
</evidence>
<protein>
    <submittedName>
        <fullName evidence="3">Effector family protein Eff1-7</fullName>
    </submittedName>
</protein>
<evidence type="ECO:0000313" key="4">
    <source>
        <dbReference type="EMBL" id="KIS69602.1"/>
    </source>
</evidence>
<reference evidence="4" key="1">
    <citation type="submission" date="2003-07" db="EMBL/GenBank/DDBJ databases">
        <authorList>
            <person name="Birren B."/>
            <person name="Nusbaum C."/>
            <person name="Abebe A."/>
            <person name="Abouelleil A."/>
            <person name="Adekoya E."/>
            <person name="Ait-zahra M."/>
            <person name="Allen N."/>
            <person name="Allen T."/>
            <person name="An P."/>
            <person name="Anderson M."/>
            <person name="Anderson S."/>
            <person name="Arachchi H."/>
            <person name="Armbruster J."/>
            <person name="Bachantsang P."/>
            <person name="Baldwin J."/>
            <person name="Barry A."/>
            <person name="Bayul T."/>
            <person name="Blitshsteyn B."/>
            <person name="Bloom T."/>
            <person name="Blye J."/>
            <person name="Boguslavskiy L."/>
            <person name="Borowsky M."/>
            <person name="Boukhgalter B."/>
            <person name="Brunache A."/>
            <person name="Butler J."/>
            <person name="Calixte N."/>
            <person name="Calvo S."/>
            <person name="Camarata J."/>
            <person name="Campo K."/>
            <person name="Chang J."/>
            <person name="Cheshatsang Y."/>
            <person name="Citroen M."/>
            <person name="Collymore A."/>
            <person name="Considine T."/>
            <person name="Cook A."/>
            <person name="Cooke P."/>
            <person name="Corum B."/>
            <person name="Cuomo C."/>
            <person name="David R."/>
            <person name="Dawoe T."/>
            <person name="Degray S."/>
            <person name="Dodge S."/>
            <person name="Dooley K."/>
            <person name="Dorje P."/>
            <person name="Dorjee K."/>
            <person name="Dorris L."/>
            <person name="Duffey N."/>
            <person name="Dupes A."/>
            <person name="Elkins T."/>
            <person name="Engels R."/>
            <person name="Erickson J."/>
            <person name="Farina A."/>
            <person name="Faro S."/>
            <person name="Ferreira P."/>
            <person name="Fischer H."/>
            <person name="Fitzgerald M."/>
            <person name="Foley K."/>
            <person name="Gage D."/>
            <person name="Galagan J."/>
            <person name="Gearin G."/>
            <person name="Gnerre S."/>
            <person name="Gnirke A."/>
            <person name="Goyette A."/>
            <person name="Graham J."/>
            <person name="Grandbois E."/>
            <person name="Gyaltsen K."/>
            <person name="Hafez N."/>
            <person name="Hagopian D."/>
            <person name="Hagos B."/>
            <person name="Hall J."/>
            <person name="Hatcher B."/>
            <person name="Heller A."/>
            <person name="Higgins H."/>
            <person name="Honan T."/>
            <person name="Horn A."/>
            <person name="Houde N."/>
            <person name="Hughes L."/>
            <person name="Hulme W."/>
            <person name="Husby E."/>
            <person name="Iliev I."/>
            <person name="Jaffe D."/>
            <person name="Jones C."/>
            <person name="Kamal M."/>
            <person name="Kamat A."/>
            <person name="Kamvysselis M."/>
            <person name="Karlsson E."/>
            <person name="Kells C."/>
            <person name="Kieu A."/>
            <person name="Kisner P."/>
            <person name="Kodira C."/>
            <person name="Kulbokas E."/>
            <person name="Labutti K."/>
            <person name="Lama D."/>
            <person name="Landers T."/>
            <person name="Leger J."/>
            <person name="Levine S."/>
            <person name="Lewis D."/>
            <person name="Lewis T."/>
            <person name="Lindblad-toh K."/>
            <person name="Liu X."/>
            <person name="Lokyitsang T."/>
            <person name="Lokyitsang Y."/>
            <person name="Lucien O."/>
            <person name="Lui A."/>
            <person name="Ma L.J."/>
            <person name="Mabbitt R."/>
            <person name="Macdonald J."/>
            <person name="Maclean C."/>
            <person name="Major J."/>
            <person name="Manning J."/>
            <person name="Marabella R."/>
            <person name="Maru K."/>
            <person name="Matthews C."/>
            <person name="Mauceli E."/>
            <person name="Mccarthy M."/>
            <person name="Mcdonough S."/>
            <person name="Mcghee T."/>
            <person name="Meldrim J."/>
            <person name="Meneus L."/>
            <person name="Mesirov J."/>
            <person name="Mihalev A."/>
            <person name="Mihova T."/>
            <person name="Mikkelsen T."/>
            <person name="Mlenga V."/>
            <person name="Moru K."/>
            <person name="Mozes J."/>
            <person name="Mulrain L."/>
            <person name="Munson G."/>
            <person name="Naylor J."/>
            <person name="Newes C."/>
            <person name="Nguyen C."/>
            <person name="Nguyen N."/>
            <person name="Nguyen T."/>
            <person name="Nicol R."/>
            <person name="Nielsen C."/>
            <person name="Nizzari M."/>
            <person name="Norbu C."/>
            <person name="Norbu N."/>
            <person name="O'donnell P."/>
            <person name="Okoawo O."/>
            <person name="O'leary S."/>
            <person name="Omotosho B."/>
            <person name="O'neill K."/>
            <person name="Osman S."/>
            <person name="Parker S."/>
            <person name="Perrin D."/>
            <person name="Phunkhang P."/>
            <person name="Piqani B."/>
            <person name="Purcell S."/>
            <person name="Rachupka T."/>
            <person name="Ramasamy U."/>
            <person name="Rameau R."/>
            <person name="Ray V."/>
            <person name="Raymond C."/>
            <person name="Retta R."/>
            <person name="Richardson S."/>
            <person name="Rise C."/>
            <person name="Rodriguez J."/>
            <person name="Rogers J."/>
            <person name="Rogov P."/>
            <person name="Rutman M."/>
            <person name="Schupbach R."/>
            <person name="Seaman C."/>
            <person name="Settipalli S."/>
            <person name="Sharpe T."/>
            <person name="Sheridan J."/>
            <person name="Sherpa N."/>
            <person name="Shi J."/>
            <person name="Smirnov S."/>
            <person name="Smith C."/>
            <person name="Sougnez C."/>
            <person name="Spencer B."/>
            <person name="Stalker J."/>
            <person name="Stange-thomann N."/>
            <person name="Stavropoulos S."/>
            <person name="Stetson K."/>
            <person name="Stone C."/>
            <person name="Stone S."/>
            <person name="Stubbs M."/>
            <person name="Talamas J."/>
            <person name="Tchuinga P."/>
            <person name="Tenzing P."/>
            <person name="Tesfaye S."/>
            <person name="Theodore J."/>
            <person name="Thoulutsang Y."/>
            <person name="Topham K."/>
            <person name="Towey S."/>
            <person name="Tsamla T."/>
            <person name="Tsomo N."/>
            <person name="Vallee D."/>
            <person name="Vassiliev H."/>
            <person name="Venkataraman V."/>
            <person name="Vinson J."/>
            <person name="Vo A."/>
            <person name="Wade C."/>
            <person name="Wang S."/>
            <person name="Wangchuk T."/>
            <person name="Wangdi T."/>
            <person name="Whittaker C."/>
            <person name="Wilkinson J."/>
            <person name="Wu Y."/>
            <person name="Wyman D."/>
            <person name="Yadav S."/>
            <person name="Yang S."/>
            <person name="Yang X."/>
            <person name="Yeager S."/>
            <person name="Yee E."/>
            <person name="Young G."/>
            <person name="Zainoun J."/>
            <person name="Zembeck L."/>
            <person name="Zimmer A."/>
            <person name="Zody M."/>
            <person name="Lander E."/>
        </authorList>
    </citation>
    <scope>NUCLEOTIDE SEQUENCE</scope>
    <source>
        <strain evidence="4">521</strain>
    </source>
</reference>
<accession>E3CTN0</accession>
<dbReference type="RefSeq" id="XP_011388494.1">
    <property type="nucleotide sequence ID" value="XM_011390192.1"/>
</dbReference>
<evidence type="ECO:0000313" key="3">
    <source>
        <dbReference type="EMBL" id="CBV36772.1"/>
    </source>
</evidence>
<reference evidence="3" key="4">
    <citation type="submission" date="2010-07" db="EMBL/GenBank/DDBJ databases">
        <authorList>
            <person name="Mannhaupt G."/>
        </authorList>
    </citation>
    <scope>NUCLEOTIDE SEQUENCE</scope>
    <source>
        <strain evidence="3">521</strain>
    </source>
</reference>
<feature type="region of interest" description="Disordered" evidence="1">
    <location>
        <begin position="186"/>
        <end position="215"/>
    </location>
</feature>
<gene>
    <name evidence="3" type="primary">eff1-7</name>
    <name evidence="3" type="ORF">um02137</name>
    <name evidence="4" type="ORF">UMAG_02137</name>
</gene>
<reference evidence="4" key="6">
    <citation type="submission" date="2014-09" db="EMBL/GenBank/DDBJ databases">
        <authorList>
            <person name="Guldener U."/>
            <person name="Munsterkotter M."/>
            <person name="Walter M.C."/>
            <person name="Mannhaupt G."/>
            <person name="Kahmann R."/>
        </authorList>
    </citation>
    <scope>NUCLEOTIDE SEQUENCE</scope>
    <source>
        <strain evidence="4">521</strain>
    </source>
</reference>
<reference evidence="4 5" key="2">
    <citation type="journal article" date="2006" name="Nature">
        <title>Insights from the genome of the biotrophic fungal plant pathogen Ustilago maydis.</title>
        <authorList>
            <person name="Kamper J."/>
            <person name="Kahmann R."/>
            <person name="Bolker M."/>
            <person name="Ma L.J."/>
            <person name="Brefort T."/>
            <person name="Saville B.J."/>
            <person name="Banuett F."/>
            <person name="Kronstad J.W."/>
            <person name="Gold S.E."/>
            <person name="Muller O."/>
            <person name="Perlin M.H."/>
            <person name="Wosten H.A."/>
            <person name="de Vries R."/>
            <person name="Ruiz-Herrera J."/>
            <person name="Reynaga-Pena C.G."/>
            <person name="Snetselaar K."/>
            <person name="McCann M."/>
            <person name="Perez-Martin J."/>
            <person name="Feldbrugge M."/>
            <person name="Basse C.W."/>
            <person name="Steinberg G."/>
            <person name="Ibeas J.I."/>
            <person name="Holloman W."/>
            <person name="Guzman P."/>
            <person name="Farman M."/>
            <person name="Stajich J.E."/>
            <person name="Sentandreu R."/>
            <person name="Gonzalez-Prieto J.M."/>
            <person name="Kennell J.C."/>
            <person name="Molina L."/>
            <person name="Schirawski J."/>
            <person name="Mendoza-Mendoza A."/>
            <person name="Greilinger D."/>
            <person name="Munch K."/>
            <person name="Rossel N."/>
            <person name="Scherer M."/>
            <person name="Vranes M."/>
            <person name="Ladendorf O."/>
            <person name="Vincon V."/>
            <person name="Fuchs U."/>
            <person name="Sandrock B."/>
            <person name="Meng S."/>
            <person name="Ho E.C."/>
            <person name="Cahill M.J."/>
            <person name="Boyce K.J."/>
            <person name="Klose J."/>
            <person name="Klosterman S.J."/>
            <person name="Deelstra H.J."/>
            <person name="Ortiz-Castellanos L."/>
            <person name="Li W."/>
            <person name="Sanchez-Alonso P."/>
            <person name="Schreier P.H."/>
            <person name="Hauser-Hahn I."/>
            <person name="Vaupel M."/>
            <person name="Koopmann E."/>
            <person name="Friedrich G."/>
            <person name="Voss H."/>
            <person name="Schluter T."/>
            <person name="Margolis J."/>
            <person name="Platt D."/>
            <person name="Swimmer C."/>
            <person name="Gnirke A."/>
            <person name="Chen F."/>
            <person name="Vysotskaia V."/>
            <person name="Mannhaupt G."/>
            <person name="Guldener U."/>
            <person name="Munsterkotter M."/>
            <person name="Haase D."/>
            <person name="Oesterheld M."/>
            <person name="Mewes H.W."/>
            <person name="Mauceli E.W."/>
            <person name="DeCaprio D."/>
            <person name="Wade C.M."/>
            <person name="Butler J."/>
            <person name="Young S."/>
            <person name="Jaffe D.B."/>
            <person name="Calvo S."/>
            <person name="Nusbaum C."/>
            <person name="Galagan J."/>
            <person name="Birren B.W."/>
        </authorList>
    </citation>
    <scope>NUCLEOTIDE SEQUENCE [LARGE SCALE GENOMIC DNA]</scope>
    <source>
        <strain evidence="4">521</strain>
        <strain evidence="5">521 / FGSC 9021</strain>
    </source>
</reference>
<dbReference type="VEuPathDB" id="FungiDB:UMAG_02137"/>
<organism evidence="3">
    <name type="scientific">Mycosarcoma maydis</name>
    <name type="common">Corn smut fungus</name>
    <name type="synonym">Ustilago maydis</name>
    <dbReference type="NCBI Taxonomy" id="5270"/>
    <lineage>
        <taxon>Eukaryota</taxon>
        <taxon>Fungi</taxon>
        <taxon>Dikarya</taxon>
        <taxon>Basidiomycota</taxon>
        <taxon>Ustilaginomycotina</taxon>
        <taxon>Ustilaginomycetes</taxon>
        <taxon>Ustilaginales</taxon>
        <taxon>Ustilaginaceae</taxon>
        <taxon>Mycosarcoma</taxon>
    </lineage>
</organism>
<feature type="compositionally biased region" description="Polar residues" evidence="1">
    <location>
        <begin position="186"/>
        <end position="202"/>
    </location>
</feature>
<evidence type="ECO:0000256" key="2">
    <source>
        <dbReference type="SAM" id="SignalP"/>
    </source>
</evidence>
<keyword evidence="5" id="KW-1185">Reference proteome</keyword>
<dbReference type="KEGG" id="uma:UMAG_02137"/>
<dbReference type="GeneID" id="23562953"/>
<dbReference type="HOGENOM" id="CLU_566408_0_0_1"/>
<dbReference type="AlphaFoldDB" id="Q4PCM6"/>
<name>Q4PCM6_MYCMD</name>
<evidence type="ECO:0000313" key="5">
    <source>
        <dbReference type="Proteomes" id="UP000000561"/>
    </source>
</evidence>
<feature type="chain" id="PRO_5010843704" evidence="2">
    <location>
        <begin position="22"/>
        <end position="487"/>
    </location>
</feature>